<gene>
    <name evidence="4" type="primary">rpl13</name>
    <name evidence="5" type="ordered locus">Pyrfu_1055</name>
</gene>
<dbReference type="SUPFAM" id="SSF52161">
    <property type="entry name" value="Ribosomal protein L13"/>
    <property type="match status" value="1"/>
</dbReference>
<dbReference type="InterPro" id="IPR036899">
    <property type="entry name" value="Ribosomal_uL13_sf"/>
</dbReference>
<dbReference type="EMBL" id="CP002838">
    <property type="protein sequence ID" value="AEM38923.1"/>
    <property type="molecule type" value="Genomic_DNA"/>
</dbReference>
<organism evidence="5 6">
    <name type="scientific">Pyrolobus fumarii (strain DSM 11204 / 1A)</name>
    <dbReference type="NCBI Taxonomy" id="694429"/>
    <lineage>
        <taxon>Archaea</taxon>
        <taxon>Thermoproteota</taxon>
        <taxon>Thermoprotei</taxon>
        <taxon>Desulfurococcales</taxon>
        <taxon>Pyrodictiaceae</taxon>
        <taxon>Pyrolobus</taxon>
    </lineage>
</organism>
<sequence>MAGEAPFTIPREIVIDGTDLVLGRLASKVAQLLLMGFRVHVVNVEKVVVSGDPTKVILAYKKLFGVKTLHNPYRTGVRRARTPAHIFKDTVYGMLPKHNRRGREAWSRLRAWIGFPEQLRTKPMLPREMLMDAHVSRLGHKYVRLEVIAREMGWRGVVSK</sequence>
<dbReference type="RefSeq" id="WP_014026600.1">
    <property type="nucleotide sequence ID" value="NC_015931.1"/>
</dbReference>
<proteinExistence type="inferred from homology"/>
<dbReference type="KEGG" id="pfm:Pyrfu_1055"/>
<dbReference type="AlphaFoldDB" id="G0EF26"/>
<evidence type="ECO:0000256" key="3">
    <source>
        <dbReference type="ARBA" id="ARBA00023274"/>
    </source>
</evidence>
<dbReference type="HOGENOM" id="CLU_076922_1_0_2"/>
<comment type="subunit">
    <text evidence="4">Part of the 50S ribosomal subunit.</text>
</comment>
<keyword evidence="3 4" id="KW-0687">Ribonucleoprotein</keyword>
<dbReference type="InterPro" id="IPR005755">
    <property type="entry name" value="Ribosomal_uL13_euk/arc"/>
</dbReference>
<evidence type="ECO:0000256" key="2">
    <source>
        <dbReference type="ARBA" id="ARBA00022980"/>
    </source>
</evidence>
<dbReference type="OrthoDB" id="7668at2157"/>
<evidence type="ECO:0000313" key="5">
    <source>
        <dbReference type="EMBL" id="AEM38923.1"/>
    </source>
</evidence>
<keyword evidence="2 4" id="KW-0689">Ribosomal protein</keyword>
<comment type="similarity">
    <text evidence="1 4">Belongs to the universal ribosomal protein uL13 family.</text>
</comment>
<dbReference type="PIRSF" id="PIRSF002181">
    <property type="entry name" value="Ribosomal_L13"/>
    <property type="match status" value="1"/>
</dbReference>
<name>G0EF26_PYRF1</name>
<dbReference type="FunCoup" id="G0EF26">
    <property type="interactions" value="157"/>
</dbReference>
<reference evidence="5 6" key="1">
    <citation type="journal article" date="2011" name="Stand. Genomic Sci.">
        <title>Complete genome sequence of the hyperthermophilic chemolithoautotroph Pyrolobus fumarii type strain (1A).</title>
        <authorList>
            <person name="Anderson I."/>
            <person name="Goker M."/>
            <person name="Nolan M."/>
            <person name="Lucas S."/>
            <person name="Hammon N."/>
            <person name="Deshpande S."/>
            <person name="Cheng J.F."/>
            <person name="Tapia R."/>
            <person name="Han C."/>
            <person name="Goodwin L."/>
            <person name="Pitluck S."/>
            <person name="Huntemann M."/>
            <person name="Liolios K."/>
            <person name="Ivanova N."/>
            <person name="Pagani I."/>
            <person name="Mavromatis K."/>
            <person name="Ovchinikova G."/>
            <person name="Pati A."/>
            <person name="Chen A."/>
            <person name="Palaniappan K."/>
            <person name="Land M."/>
            <person name="Hauser L."/>
            <person name="Brambilla E.M."/>
            <person name="Huber H."/>
            <person name="Yasawong M."/>
            <person name="Rohde M."/>
            <person name="Spring S."/>
            <person name="Abt B."/>
            <person name="Sikorski J."/>
            <person name="Wirth R."/>
            <person name="Detter J.C."/>
            <person name="Woyke T."/>
            <person name="Bristow J."/>
            <person name="Eisen J.A."/>
            <person name="Markowitz V."/>
            <person name="Hugenholtz P."/>
            <person name="Kyrpides N.C."/>
            <person name="Klenk H.P."/>
            <person name="Lapidus A."/>
        </authorList>
    </citation>
    <scope>NUCLEOTIDE SEQUENCE [LARGE SCALE GENOMIC DNA]</scope>
    <source>
        <strain evidence="6">DSM 11204 / 1A</strain>
    </source>
</reference>
<dbReference type="GeneID" id="11139531"/>
<dbReference type="InParanoid" id="G0EF26"/>
<dbReference type="GO" id="GO:0006412">
    <property type="term" value="P:translation"/>
    <property type="evidence" value="ECO:0007669"/>
    <property type="project" value="UniProtKB-UniRule"/>
</dbReference>
<dbReference type="InterPro" id="IPR005823">
    <property type="entry name" value="Ribosomal_uL13_bac-type"/>
</dbReference>
<evidence type="ECO:0000313" key="6">
    <source>
        <dbReference type="Proteomes" id="UP000001037"/>
    </source>
</evidence>
<dbReference type="NCBIfam" id="NF005004">
    <property type="entry name" value="PRK06394.1"/>
    <property type="match status" value="1"/>
</dbReference>
<dbReference type="Gene3D" id="3.90.1180.10">
    <property type="entry name" value="Ribosomal protein L13"/>
    <property type="match status" value="1"/>
</dbReference>
<dbReference type="GO" id="GO:0003735">
    <property type="term" value="F:structural constituent of ribosome"/>
    <property type="evidence" value="ECO:0007669"/>
    <property type="project" value="UniProtKB-UniRule"/>
</dbReference>
<keyword evidence="6" id="KW-1185">Reference proteome</keyword>
<dbReference type="GO" id="GO:0003729">
    <property type="term" value="F:mRNA binding"/>
    <property type="evidence" value="ECO:0007669"/>
    <property type="project" value="TreeGrafter"/>
</dbReference>
<dbReference type="InterPro" id="IPR005822">
    <property type="entry name" value="Ribosomal_uL13"/>
</dbReference>
<dbReference type="eggNOG" id="arCOG04242">
    <property type="taxonomic scope" value="Archaea"/>
</dbReference>
<dbReference type="HAMAP" id="MF_01366">
    <property type="entry name" value="Ribosomal_uL13"/>
    <property type="match status" value="1"/>
</dbReference>
<dbReference type="GO" id="GO:0022625">
    <property type="term" value="C:cytosolic large ribosomal subunit"/>
    <property type="evidence" value="ECO:0007669"/>
    <property type="project" value="UniProtKB-UniRule"/>
</dbReference>
<dbReference type="NCBIfam" id="TIGR01077">
    <property type="entry name" value="L13_A_E"/>
    <property type="match status" value="1"/>
</dbReference>
<comment type="function">
    <text evidence="4">This protein is one of the early assembly proteins of the 50S ribosomal subunit, although it is not seen to bind rRNA by itself. It is important during the early stages of 50S assembly.</text>
</comment>
<dbReference type="PANTHER" id="PTHR11545:SF3">
    <property type="entry name" value="LARGE RIBOSOMAL SUBUNIT PROTEIN UL13"/>
    <property type="match status" value="1"/>
</dbReference>
<dbReference type="Proteomes" id="UP000001037">
    <property type="component" value="Chromosome"/>
</dbReference>
<dbReference type="PANTHER" id="PTHR11545">
    <property type="entry name" value="RIBOSOMAL PROTEIN L13"/>
    <property type="match status" value="1"/>
</dbReference>
<dbReference type="STRING" id="694429.Pyrfu_1055"/>
<dbReference type="GO" id="GO:0017148">
    <property type="term" value="P:negative regulation of translation"/>
    <property type="evidence" value="ECO:0007669"/>
    <property type="project" value="TreeGrafter"/>
</dbReference>
<evidence type="ECO:0000256" key="1">
    <source>
        <dbReference type="ARBA" id="ARBA00006227"/>
    </source>
</evidence>
<accession>G0EF26</accession>
<dbReference type="Pfam" id="PF00572">
    <property type="entry name" value="Ribosomal_L13"/>
    <property type="match status" value="1"/>
</dbReference>
<evidence type="ECO:0000256" key="4">
    <source>
        <dbReference type="HAMAP-Rule" id="MF_01366"/>
    </source>
</evidence>
<protein>
    <recommendedName>
        <fullName evidence="4">Large ribosomal subunit protein uL13</fullName>
    </recommendedName>
</protein>